<dbReference type="InParanoid" id="A0A7R8YWA1"/>
<keyword evidence="3 7" id="KW-0479">Metal-binding</keyword>
<dbReference type="PROSITE" id="PS01091">
    <property type="entry name" value="TATD_3"/>
    <property type="match status" value="1"/>
</dbReference>
<dbReference type="SUPFAM" id="SSF51556">
    <property type="entry name" value="Metallo-dependent hydrolases"/>
    <property type="match status" value="1"/>
</dbReference>
<feature type="binding site" evidence="7">
    <location>
        <position position="230"/>
    </location>
    <ligand>
        <name>a divalent metal cation</name>
        <dbReference type="ChEBI" id="CHEBI:60240"/>
        <label>1</label>
    </ligand>
</feature>
<dbReference type="InterPro" id="IPR018228">
    <property type="entry name" value="DNase_TatD-rel_CS"/>
</dbReference>
<proteinExistence type="inferred from homology"/>
<evidence type="ECO:0000313" key="9">
    <source>
        <dbReference type="Proteomes" id="UP000594454"/>
    </source>
</evidence>
<protein>
    <recommendedName>
        <fullName evidence="5">Deoxyribonuclease TATDN1</fullName>
    </recommendedName>
</protein>
<dbReference type="AlphaFoldDB" id="A0A7R8YWA1"/>
<keyword evidence="9" id="KW-1185">Reference proteome</keyword>
<dbReference type="GO" id="GO:0005829">
    <property type="term" value="C:cytosol"/>
    <property type="evidence" value="ECO:0007669"/>
    <property type="project" value="TreeGrafter"/>
</dbReference>
<dbReference type="GO" id="GO:0008296">
    <property type="term" value="F:3'-5'-DNA exonuclease activity"/>
    <property type="evidence" value="ECO:0007669"/>
    <property type="project" value="TreeGrafter"/>
</dbReference>
<dbReference type="OrthoDB" id="6079689at2759"/>
<dbReference type="CDD" id="cd01310">
    <property type="entry name" value="TatD_DNAse"/>
    <property type="match status" value="1"/>
</dbReference>
<dbReference type="PIRSF" id="PIRSF005902">
    <property type="entry name" value="DNase_TatD"/>
    <property type="match status" value="1"/>
</dbReference>
<dbReference type="Gene3D" id="3.20.20.140">
    <property type="entry name" value="Metal-dependent hydrolases"/>
    <property type="match status" value="1"/>
</dbReference>
<name>A0A7R8YWA1_HERIL</name>
<dbReference type="FunFam" id="3.20.20.140:FF:000040">
    <property type="entry name" value="Putative tatD related deoxyribonuclease"/>
    <property type="match status" value="1"/>
</dbReference>
<evidence type="ECO:0000256" key="2">
    <source>
        <dbReference type="ARBA" id="ARBA00022722"/>
    </source>
</evidence>
<feature type="binding site" evidence="7">
    <location>
        <position position="182"/>
    </location>
    <ligand>
        <name>a divalent metal cation</name>
        <dbReference type="ChEBI" id="CHEBI:60240"/>
        <label>2</label>
    </ligand>
</feature>
<comment type="similarity">
    <text evidence="1">Belongs to the metallo-dependent hydrolases superfamily. TatD-type hydrolase family.</text>
</comment>
<dbReference type="InterPro" id="IPR050891">
    <property type="entry name" value="TatD-type_Hydrolase"/>
</dbReference>
<dbReference type="EMBL" id="LR899012">
    <property type="protein sequence ID" value="CAD7087708.1"/>
    <property type="molecule type" value="Genomic_DNA"/>
</dbReference>
<dbReference type="PROSITE" id="PS01090">
    <property type="entry name" value="TATD_2"/>
    <property type="match status" value="1"/>
</dbReference>
<dbReference type="PANTHER" id="PTHR10060">
    <property type="entry name" value="TATD FAMILY DEOXYRIBONUCLEASE"/>
    <property type="match status" value="1"/>
</dbReference>
<evidence type="ECO:0000256" key="7">
    <source>
        <dbReference type="PIRSR" id="PIRSR005902-1"/>
    </source>
</evidence>
<evidence type="ECO:0000256" key="4">
    <source>
        <dbReference type="ARBA" id="ARBA00022801"/>
    </source>
</evidence>
<gene>
    <name evidence="8" type="ORF">HERILL_LOCUS10394</name>
</gene>
<dbReference type="InterPro" id="IPR001130">
    <property type="entry name" value="TatD-like"/>
</dbReference>
<evidence type="ECO:0000256" key="5">
    <source>
        <dbReference type="ARBA" id="ARBA00039767"/>
    </source>
</evidence>
<dbReference type="Pfam" id="PF01026">
    <property type="entry name" value="TatD_DNase"/>
    <property type="match status" value="1"/>
</dbReference>
<comment type="function">
    <text evidence="6">Deoxyribonuclease which catalyzes (in vitro) the decatenation of kinetoplast DNA, which are circular DNA catenated to each other, producing linear DNA molecules. Plays an important role in chromosomal segregation and cell cycle progression during eye development probably via its DNA decatenation activity.</text>
</comment>
<feature type="binding site" evidence="7">
    <location>
        <position position="119"/>
    </location>
    <ligand>
        <name>a divalent metal cation</name>
        <dbReference type="ChEBI" id="CHEBI:60240"/>
        <label>1</label>
    </ligand>
</feature>
<organism evidence="8 9">
    <name type="scientific">Hermetia illucens</name>
    <name type="common">Black soldier fly</name>
    <dbReference type="NCBI Taxonomy" id="343691"/>
    <lineage>
        <taxon>Eukaryota</taxon>
        <taxon>Metazoa</taxon>
        <taxon>Ecdysozoa</taxon>
        <taxon>Arthropoda</taxon>
        <taxon>Hexapoda</taxon>
        <taxon>Insecta</taxon>
        <taxon>Pterygota</taxon>
        <taxon>Neoptera</taxon>
        <taxon>Endopterygota</taxon>
        <taxon>Diptera</taxon>
        <taxon>Brachycera</taxon>
        <taxon>Stratiomyomorpha</taxon>
        <taxon>Stratiomyidae</taxon>
        <taxon>Hermetiinae</taxon>
        <taxon>Hermetia</taxon>
    </lineage>
</organism>
<feature type="binding site" evidence="7">
    <location>
        <position position="156"/>
    </location>
    <ligand>
        <name>a divalent metal cation</name>
        <dbReference type="ChEBI" id="CHEBI:60240"/>
        <label>2</label>
    </ligand>
</feature>
<dbReference type="InterPro" id="IPR032466">
    <property type="entry name" value="Metal_Hydrolase"/>
</dbReference>
<accession>A0A7R8YWA1</accession>
<evidence type="ECO:0000256" key="3">
    <source>
        <dbReference type="ARBA" id="ARBA00022723"/>
    </source>
</evidence>
<dbReference type="FunCoup" id="A0A7R8YWA1">
    <property type="interactions" value="1403"/>
</dbReference>
<dbReference type="PANTHER" id="PTHR10060:SF15">
    <property type="entry name" value="DEOXYRIBONUCLEASE TATDN1"/>
    <property type="match status" value="1"/>
</dbReference>
<keyword evidence="4" id="KW-0378">Hydrolase</keyword>
<reference evidence="8 9" key="1">
    <citation type="submission" date="2020-11" db="EMBL/GenBank/DDBJ databases">
        <authorList>
            <person name="Wallbank WR R."/>
            <person name="Pardo Diaz C."/>
            <person name="Kozak K."/>
            <person name="Martin S."/>
            <person name="Jiggins C."/>
            <person name="Moest M."/>
            <person name="Warren A I."/>
            <person name="Generalovic N T."/>
            <person name="Byers J.R.P. K."/>
            <person name="Montejo-Kovacevich G."/>
            <person name="Yen C E."/>
        </authorList>
    </citation>
    <scope>NUCLEOTIDE SEQUENCE [LARGE SCALE GENOMIC DNA]</scope>
</reference>
<sequence length="307" mass="35117">MKIAEKFLKMGLRFIDIGANLTDPMFQGFYGGSQKHPADLDRVLDRAWQNGLDKIIITVGTLNEFDGALNLASTDSRLYVTMGCHPTRCGEFEPDPDLYYSNMCKSIEANHNRVVAIGECGLDYDRLKFCPKEVQKVYFEKQLELAEQFQLPLFLHCRSAHEDFMEIVTRNRSKIVKGGVVHSFDGTSEEARKIIDFGFYIGLNGCSLKTEENLKTVQEIPLEKIMIETDCPWCGIRPSHAGSKMVKTRFPTIKKKEKWAADQLIDGRNEPCHLRQVIEVIANVHNEPVEKLADIFYENTINLFFRK</sequence>
<dbReference type="OMA" id="YGGSQKH"/>
<dbReference type="Proteomes" id="UP000594454">
    <property type="component" value="Chromosome 4"/>
</dbReference>
<dbReference type="GO" id="GO:0046872">
    <property type="term" value="F:metal ion binding"/>
    <property type="evidence" value="ECO:0007669"/>
    <property type="project" value="UniProtKB-KW"/>
</dbReference>
<evidence type="ECO:0000313" key="8">
    <source>
        <dbReference type="EMBL" id="CAD7087708.1"/>
    </source>
</evidence>
<evidence type="ECO:0000256" key="6">
    <source>
        <dbReference type="ARBA" id="ARBA00045223"/>
    </source>
</evidence>
<keyword evidence="2" id="KW-0540">Nuclease</keyword>
<evidence type="ECO:0000256" key="1">
    <source>
        <dbReference type="ARBA" id="ARBA00009275"/>
    </source>
</evidence>